<gene>
    <name evidence="2" type="ORF">BJ983_003411</name>
</gene>
<name>A0A7Y9DXF4_9PSEU</name>
<dbReference type="EMBL" id="JACCBN010000001">
    <property type="protein sequence ID" value="NYD37309.1"/>
    <property type="molecule type" value="Genomic_DNA"/>
</dbReference>
<reference evidence="2 3" key="1">
    <citation type="submission" date="2020-07" db="EMBL/GenBank/DDBJ databases">
        <title>Sequencing the genomes of 1000 actinobacteria strains.</title>
        <authorList>
            <person name="Klenk H.-P."/>
        </authorList>
    </citation>
    <scope>NUCLEOTIDE SEQUENCE [LARGE SCALE GENOMIC DNA]</scope>
    <source>
        <strain evidence="2 3">DSM 45772</strain>
    </source>
</reference>
<evidence type="ECO:0000313" key="3">
    <source>
        <dbReference type="Proteomes" id="UP000535890"/>
    </source>
</evidence>
<protein>
    <submittedName>
        <fullName evidence="2">Uncharacterized protein</fullName>
    </submittedName>
</protein>
<feature type="region of interest" description="Disordered" evidence="1">
    <location>
        <begin position="1"/>
        <end position="54"/>
    </location>
</feature>
<dbReference type="Proteomes" id="UP000535890">
    <property type="component" value="Unassembled WGS sequence"/>
</dbReference>
<proteinExistence type="predicted"/>
<feature type="compositionally biased region" description="Pro residues" evidence="1">
    <location>
        <begin position="23"/>
        <end position="33"/>
    </location>
</feature>
<organism evidence="2 3">
    <name type="scientific">Actinomycetospora corticicola</name>
    <dbReference type="NCBI Taxonomy" id="663602"/>
    <lineage>
        <taxon>Bacteria</taxon>
        <taxon>Bacillati</taxon>
        <taxon>Actinomycetota</taxon>
        <taxon>Actinomycetes</taxon>
        <taxon>Pseudonocardiales</taxon>
        <taxon>Pseudonocardiaceae</taxon>
        <taxon>Actinomycetospora</taxon>
    </lineage>
</organism>
<dbReference type="AlphaFoldDB" id="A0A7Y9DXF4"/>
<keyword evidence="3" id="KW-1185">Reference proteome</keyword>
<dbReference type="RefSeq" id="WP_179794881.1">
    <property type="nucleotide sequence ID" value="NZ_BAABHP010000014.1"/>
</dbReference>
<accession>A0A7Y9DXF4</accession>
<comment type="caution">
    <text evidence="2">The sequence shown here is derived from an EMBL/GenBank/DDBJ whole genome shotgun (WGS) entry which is preliminary data.</text>
</comment>
<sequence>MTVPDPSRPTSGMDPMPARRPRPPFPGDLPPYELPDDIPDPTAPGRPDDPARRRERAFVAVGTDDRRRHVVDVTLGEAGDPTGLRARCGAPVEQVVPGLSADQADCPECRLTASVPSPY</sequence>
<evidence type="ECO:0000256" key="1">
    <source>
        <dbReference type="SAM" id="MobiDB-lite"/>
    </source>
</evidence>
<evidence type="ECO:0000313" key="2">
    <source>
        <dbReference type="EMBL" id="NYD37309.1"/>
    </source>
</evidence>